<reference evidence="7" key="1">
    <citation type="journal article" date="2020" name="mSystems">
        <title>Genome- and Community-Level Interaction Insights into Carbon Utilization and Element Cycling Functions of Hydrothermarchaeota in Hydrothermal Sediment.</title>
        <authorList>
            <person name="Zhou Z."/>
            <person name="Liu Y."/>
            <person name="Xu W."/>
            <person name="Pan J."/>
            <person name="Luo Z.H."/>
            <person name="Li M."/>
        </authorList>
    </citation>
    <scope>NUCLEOTIDE SEQUENCE [LARGE SCALE GENOMIC DNA]</scope>
    <source>
        <strain evidence="7">SpSt-222</strain>
    </source>
</reference>
<evidence type="ECO:0000256" key="5">
    <source>
        <dbReference type="ARBA" id="ARBA00022989"/>
    </source>
</evidence>
<evidence type="ECO:0000313" key="7">
    <source>
        <dbReference type="EMBL" id="HEF66312.1"/>
    </source>
</evidence>
<keyword evidence="6" id="KW-0472">Membrane</keyword>
<dbReference type="EMBL" id="DSJL01000011">
    <property type="protein sequence ID" value="HEF66312.1"/>
    <property type="molecule type" value="Genomic_DNA"/>
</dbReference>
<evidence type="ECO:0000256" key="6">
    <source>
        <dbReference type="ARBA" id="ARBA00023136"/>
    </source>
</evidence>
<gene>
    <name evidence="7" type="ORF">ENP47_12065</name>
</gene>
<comment type="caution">
    <text evidence="7">The sequence shown here is derived from an EMBL/GenBank/DDBJ whole genome shotgun (WGS) entry which is preliminary data.</text>
</comment>
<comment type="subcellular location">
    <subcellularLocation>
        <location evidence="1">Cell membrane</location>
        <topology evidence="1">Multi-pass membrane protein</topology>
    </subcellularLocation>
</comment>
<dbReference type="InterPro" id="IPR005524">
    <property type="entry name" value="DUF318"/>
</dbReference>
<accession>A0A7C1K4V3</accession>
<keyword evidence="5" id="KW-1133">Transmembrane helix</keyword>
<proteinExistence type="inferred from homology"/>
<evidence type="ECO:0000256" key="2">
    <source>
        <dbReference type="ARBA" id="ARBA00006386"/>
    </source>
</evidence>
<sequence>MSGAFPRQPSAVVQRSLIEFGLALAAFFGSVLLILATVVDMRRAFLLDPTSYQKLGSPSAFLYYTPWHFGVLVLALLVSWLTFRLLRAAETGLTVTELRRARTVLAVLLMSALIIDLFVYRIVQAERVAAAGQAGIAKTFAVDALPSWLRPFGEAINFLLVVWHATILGILLGALFVVLLCTSQKLKRLLSLTGLRAHFAGSVSALAFPFCSCCAGPIGASLYRGGASLNASLAFVVAAPLLNVTTLFLAATLLPTDFALLRIGGGVLLAVFGTWLVTVAVGRRPPVVVGETGYRGLRWLESLMHLFSFERYVQQRRIETPSELVSAWLAMAWIIGRIAVPMLLIAATVVGWAVPILTALGGGNTPATVLFAVLVGVLLMVPTWTELGIAASLIQQGLTGLAAALLLALPAVSLPSLLIYGAALRDWRVPALMAVVVAAVSVVAGLLLL</sequence>
<keyword evidence="4" id="KW-0812">Transmembrane</keyword>
<protein>
    <submittedName>
        <fullName evidence="7">Permease</fullName>
    </submittedName>
</protein>
<evidence type="ECO:0000256" key="3">
    <source>
        <dbReference type="ARBA" id="ARBA00022475"/>
    </source>
</evidence>
<evidence type="ECO:0000256" key="4">
    <source>
        <dbReference type="ARBA" id="ARBA00022692"/>
    </source>
</evidence>
<dbReference type="GO" id="GO:0005886">
    <property type="term" value="C:plasma membrane"/>
    <property type="evidence" value="ECO:0007669"/>
    <property type="project" value="UniProtKB-SubCell"/>
</dbReference>
<dbReference type="PANTHER" id="PTHR43299:SF1">
    <property type="entry name" value="UPF0718 PROTEIN YRAQ"/>
    <property type="match status" value="1"/>
</dbReference>
<dbReference type="Pfam" id="PF03773">
    <property type="entry name" value="ArsP_1"/>
    <property type="match status" value="1"/>
</dbReference>
<comment type="similarity">
    <text evidence="2">Belongs to the UPF0718 family.</text>
</comment>
<dbReference type="AlphaFoldDB" id="A0A7C1K4V3"/>
<evidence type="ECO:0000256" key="1">
    <source>
        <dbReference type="ARBA" id="ARBA00004651"/>
    </source>
</evidence>
<dbReference type="PANTHER" id="PTHR43299">
    <property type="entry name" value="UPF0718 PROTEIN YRAQ"/>
    <property type="match status" value="1"/>
</dbReference>
<name>A0A7C1K4V3_THERO</name>
<organism evidence="7">
    <name type="scientific">Thermomicrobium roseum</name>
    <dbReference type="NCBI Taxonomy" id="500"/>
    <lineage>
        <taxon>Bacteria</taxon>
        <taxon>Pseudomonadati</taxon>
        <taxon>Thermomicrobiota</taxon>
        <taxon>Thermomicrobia</taxon>
        <taxon>Thermomicrobiales</taxon>
        <taxon>Thermomicrobiaceae</taxon>
        <taxon>Thermomicrobium</taxon>
    </lineage>
</organism>
<keyword evidence="3" id="KW-1003">Cell membrane</keyword>